<dbReference type="PANTHER" id="PTHR38109:SF1">
    <property type="entry name" value="PROTEIN YCGL"/>
    <property type="match status" value="1"/>
</dbReference>
<sequence>MHCYVYHSSRRPGTYVYLPRRDDFAGVPQALLDALGRLEFALAFDLPPERRLAQEDTATVLANLESKGFHLQLPPPEE</sequence>
<dbReference type="Gene3D" id="3.10.510.20">
    <property type="entry name" value="YcgL domain"/>
    <property type="match status" value="1"/>
</dbReference>
<dbReference type="InterPro" id="IPR038068">
    <property type="entry name" value="YcgL-like_sf"/>
</dbReference>
<accession>W0DRK2</accession>
<evidence type="ECO:0000259" key="2">
    <source>
        <dbReference type="PROSITE" id="PS51648"/>
    </source>
</evidence>
<dbReference type="KEGG" id="tti:THITH_15730"/>
<dbReference type="SUPFAM" id="SSF160191">
    <property type="entry name" value="YcgL-like"/>
    <property type="match status" value="1"/>
</dbReference>
<dbReference type="Proteomes" id="UP000005289">
    <property type="component" value="Chromosome"/>
</dbReference>
<protein>
    <recommendedName>
        <fullName evidence="1">YcgL domain-containing protein THITH_15730</fullName>
    </recommendedName>
</protein>
<feature type="domain" description="YcgL" evidence="2">
    <location>
        <begin position="1"/>
        <end position="78"/>
    </location>
</feature>
<gene>
    <name evidence="3" type="ORF">THITH_15730</name>
</gene>
<evidence type="ECO:0000313" key="4">
    <source>
        <dbReference type="Proteomes" id="UP000005289"/>
    </source>
</evidence>
<proteinExistence type="inferred from homology"/>
<dbReference type="OrthoDB" id="7062382at2"/>
<evidence type="ECO:0000256" key="1">
    <source>
        <dbReference type="HAMAP-Rule" id="MF_01866"/>
    </source>
</evidence>
<dbReference type="STRING" id="713585.THITH_15730"/>
<dbReference type="AlphaFoldDB" id="W0DRK2"/>
<keyword evidence="4" id="KW-1185">Reference proteome</keyword>
<evidence type="ECO:0000313" key="3">
    <source>
        <dbReference type="EMBL" id="AHE99490.1"/>
    </source>
</evidence>
<dbReference type="EMBL" id="CP007029">
    <property type="protein sequence ID" value="AHE99490.1"/>
    <property type="molecule type" value="Genomic_DNA"/>
</dbReference>
<dbReference type="HOGENOM" id="CLU_155118_0_0_6"/>
<organism evidence="3 4">
    <name type="scientific">Thioalkalivibrio paradoxus ARh 1</name>
    <dbReference type="NCBI Taxonomy" id="713585"/>
    <lineage>
        <taxon>Bacteria</taxon>
        <taxon>Pseudomonadati</taxon>
        <taxon>Pseudomonadota</taxon>
        <taxon>Gammaproteobacteria</taxon>
        <taxon>Chromatiales</taxon>
        <taxon>Ectothiorhodospiraceae</taxon>
        <taxon>Thioalkalivibrio</taxon>
    </lineage>
</organism>
<dbReference type="Pfam" id="PF05166">
    <property type="entry name" value="YcgL"/>
    <property type="match status" value="1"/>
</dbReference>
<dbReference type="PROSITE" id="PS51648">
    <property type="entry name" value="YCGL"/>
    <property type="match status" value="1"/>
</dbReference>
<dbReference type="InterPro" id="IPR027354">
    <property type="entry name" value="YcgL_dom"/>
</dbReference>
<dbReference type="PANTHER" id="PTHR38109">
    <property type="entry name" value="PROTEIN YCGL"/>
    <property type="match status" value="1"/>
</dbReference>
<dbReference type="RefSeq" id="WP_041483899.1">
    <property type="nucleotide sequence ID" value="NZ_CP007029.1"/>
</dbReference>
<reference evidence="3 4" key="1">
    <citation type="submission" date="2013-12" db="EMBL/GenBank/DDBJ databases">
        <authorList>
            <consortium name="DOE Joint Genome Institute"/>
            <person name="Muyzer G."/>
            <person name="Huntemann M."/>
            <person name="Han J."/>
            <person name="Chen A."/>
            <person name="Kyrpides N."/>
            <person name="Mavromatis K."/>
            <person name="Markowitz V."/>
            <person name="Palaniappan K."/>
            <person name="Ivanova N."/>
            <person name="Schaumberg A."/>
            <person name="Pati A."/>
            <person name="Liolios K."/>
            <person name="Nordberg H.P."/>
            <person name="Cantor M.N."/>
            <person name="Hua S.X."/>
            <person name="Woyke T."/>
        </authorList>
    </citation>
    <scope>NUCLEOTIDE SEQUENCE [LARGE SCALE GENOMIC DNA]</scope>
    <source>
        <strain evidence="3 4">ARh 1</strain>
    </source>
</reference>
<dbReference type="HAMAP" id="MF_01866">
    <property type="entry name" value="UPF0745"/>
    <property type="match status" value="1"/>
</dbReference>
<name>W0DRK2_9GAMM</name>